<keyword evidence="1" id="KW-0472">Membrane</keyword>
<evidence type="ECO:0000313" key="3">
    <source>
        <dbReference type="Proteomes" id="UP000246352"/>
    </source>
</evidence>
<keyword evidence="1" id="KW-0812">Transmembrane</keyword>
<dbReference type="EMBL" id="QGTR01000001">
    <property type="protein sequence ID" value="PWW03662.1"/>
    <property type="molecule type" value="Genomic_DNA"/>
</dbReference>
<sequence length="245" mass="26417">MTDPIDRPSAWWFFHGVRGIASLPALILMSAFVGFAGFAVEAGMPMGETVFMTGIVWALPAKVLLVGSIIAGASLPAAFITVTLSSIRLMPMVASLIPEIRSHRTPTWLLLLLAHFVAVTAWVFTMERVKDIPREHRAMFFAGFGMTVTTVNMVLVAIVYSTVSVLPAMLAGALFFLTPVYFLTSIWASSPHRVVHIAMIAGMALGPLFHQISPGFDILYAGLAGGTVAFLADRLIARRARSAGR</sequence>
<name>A0A317PQC2_9HYPH</name>
<organism evidence="2 3">
    <name type="scientific">Hoeflea marina</name>
    <dbReference type="NCBI Taxonomy" id="274592"/>
    <lineage>
        <taxon>Bacteria</taxon>
        <taxon>Pseudomonadati</taxon>
        <taxon>Pseudomonadota</taxon>
        <taxon>Alphaproteobacteria</taxon>
        <taxon>Hyphomicrobiales</taxon>
        <taxon>Rhizobiaceae</taxon>
        <taxon>Hoeflea</taxon>
    </lineage>
</organism>
<dbReference type="Proteomes" id="UP000246352">
    <property type="component" value="Unassembled WGS sequence"/>
</dbReference>
<gene>
    <name evidence="2" type="ORF">DFR52_101348</name>
</gene>
<feature type="transmembrane region" description="Helical" evidence="1">
    <location>
        <begin position="166"/>
        <end position="187"/>
    </location>
</feature>
<dbReference type="RefSeq" id="WP_110030187.1">
    <property type="nucleotide sequence ID" value="NZ_QGTR01000001.1"/>
</dbReference>
<reference evidence="2 3" key="1">
    <citation type="submission" date="2018-05" db="EMBL/GenBank/DDBJ databases">
        <title>Genomic Encyclopedia of Type Strains, Phase IV (KMG-IV): sequencing the most valuable type-strain genomes for metagenomic binning, comparative biology and taxonomic classification.</title>
        <authorList>
            <person name="Goeker M."/>
        </authorList>
    </citation>
    <scope>NUCLEOTIDE SEQUENCE [LARGE SCALE GENOMIC DNA]</scope>
    <source>
        <strain evidence="2 3">DSM 16791</strain>
    </source>
</reference>
<proteinExistence type="predicted"/>
<comment type="caution">
    <text evidence="2">The sequence shown here is derived from an EMBL/GenBank/DDBJ whole genome shotgun (WGS) entry which is preliminary data.</text>
</comment>
<feature type="transmembrane region" description="Helical" evidence="1">
    <location>
        <begin position="63"/>
        <end position="87"/>
    </location>
</feature>
<feature type="transmembrane region" description="Helical" evidence="1">
    <location>
        <begin position="218"/>
        <end position="237"/>
    </location>
</feature>
<dbReference type="OrthoDB" id="7675159at2"/>
<keyword evidence="1" id="KW-1133">Transmembrane helix</keyword>
<feature type="transmembrane region" description="Helical" evidence="1">
    <location>
        <begin position="138"/>
        <end position="160"/>
    </location>
</feature>
<dbReference type="Pfam" id="PF03591">
    <property type="entry name" value="AzlC"/>
    <property type="match status" value="1"/>
</dbReference>
<feature type="transmembrane region" description="Helical" evidence="1">
    <location>
        <begin position="194"/>
        <end position="212"/>
    </location>
</feature>
<protein>
    <submittedName>
        <fullName evidence="2">Putative branched-subunit amino acid permease</fullName>
    </submittedName>
</protein>
<accession>A0A317PQC2</accession>
<feature type="transmembrane region" description="Helical" evidence="1">
    <location>
        <begin position="20"/>
        <end position="42"/>
    </location>
</feature>
<dbReference type="AlphaFoldDB" id="A0A317PQC2"/>
<evidence type="ECO:0000313" key="2">
    <source>
        <dbReference type="EMBL" id="PWW03662.1"/>
    </source>
</evidence>
<dbReference type="InterPro" id="IPR011606">
    <property type="entry name" value="Brnchd-chn_aa_trnsp_permease"/>
</dbReference>
<keyword evidence="3" id="KW-1185">Reference proteome</keyword>
<feature type="transmembrane region" description="Helical" evidence="1">
    <location>
        <begin position="107"/>
        <end position="126"/>
    </location>
</feature>
<evidence type="ECO:0000256" key="1">
    <source>
        <dbReference type="SAM" id="Phobius"/>
    </source>
</evidence>